<comment type="caution">
    <text evidence="1">The sequence shown here is derived from an EMBL/GenBank/DDBJ whole genome shotgun (WGS) entry which is preliminary data.</text>
</comment>
<dbReference type="Proteomes" id="UP000018958">
    <property type="component" value="Unassembled WGS sequence"/>
</dbReference>
<protein>
    <submittedName>
        <fullName evidence="1">Uncharacterized protein</fullName>
    </submittedName>
</protein>
<proteinExistence type="predicted"/>
<dbReference type="OrthoDB" id="90002at2759"/>
<reference evidence="1 2" key="1">
    <citation type="submission" date="2013-11" db="EMBL/GenBank/DDBJ databases">
        <title>The Genome Sequence of Phytophthora parasitica CJ01A1.</title>
        <authorList>
            <consortium name="The Broad Institute Genomics Platform"/>
            <person name="Russ C."/>
            <person name="Tyler B."/>
            <person name="Panabieres F."/>
            <person name="Shan W."/>
            <person name="Tripathy S."/>
            <person name="Grunwald N."/>
            <person name="Machado M."/>
            <person name="Johnson C.S."/>
            <person name="Walker B."/>
            <person name="Young S.K."/>
            <person name="Zeng Q."/>
            <person name="Gargeya S."/>
            <person name="Fitzgerald M."/>
            <person name="Haas B."/>
            <person name="Abouelleil A."/>
            <person name="Allen A.W."/>
            <person name="Alvarado L."/>
            <person name="Arachchi H.M."/>
            <person name="Berlin A.M."/>
            <person name="Chapman S.B."/>
            <person name="Gainer-Dewar J."/>
            <person name="Goldberg J."/>
            <person name="Griggs A."/>
            <person name="Gujja S."/>
            <person name="Hansen M."/>
            <person name="Howarth C."/>
            <person name="Imamovic A."/>
            <person name="Ireland A."/>
            <person name="Larimer J."/>
            <person name="McCowan C."/>
            <person name="Murphy C."/>
            <person name="Pearson M."/>
            <person name="Poon T.W."/>
            <person name="Priest M."/>
            <person name="Roberts A."/>
            <person name="Saif S."/>
            <person name="Shea T."/>
            <person name="Sisk P."/>
            <person name="Sykes S."/>
            <person name="Wortman J."/>
            <person name="Nusbaum C."/>
            <person name="Birren B."/>
        </authorList>
    </citation>
    <scope>NUCLEOTIDE SEQUENCE [LARGE SCALE GENOMIC DNA]</scope>
    <source>
        <strain evidence="1 2">CJ01A1</strain>
    </source>
</reference>
<dbReference type="AlphaFoldDB" id="W2WFL2"/>
<evidence type="ECO:0000313" key="1">
    <source>
        <dbReference type="EMBL" id="ETP08888.1"/>
    </source>
</evidence>
<organism evidence="1 2">
    <name type="scientific">Phytophthora nicotianae CJ01A1</name>
    <dbReference type="NCBI Taxonomy" id="1317063"/>
    <lineage>
        <taxon>Eukaryota</taxon>
        <taxon>Sar</taxon>
        <taxon>Stramenopiles</taxon>
        <taxon>Oomycota</taxon>
        <taxon>Peronosporomycetes</taxon>
        <taxon>Peronosporales</taxon>
        <taxon>Peronosporaceae</taxon>
        <taxon>Phytophthora</taxon>
    </lineage>
</organism>
<gene>
    <name evidence="1" type="ORF">F441_15217</name>
</gene>
<accession>W2WFL2</accession>
<dbReference type="EMBL" id="ANIX01003069">
    <property type="protein sequence ID" value="ETP08888.1"/>
    <property type="molecule type" value="Genomic_DNA"/>
</dbReference>
<name>W2WFL2_PHYNI</name>
<dbReference type="PANTHER" id="PTHR48471:SF1">
    <property type="entry name" value="DDE TNP4 DOMAIN-CONTAINING PROTEIN"/>
    <property type="match status" value="1"/>
</dbReference>
<dbReference type="PANTHER" id="PTHR48471">
    <property type="entry name" value="DDE TNP4 DOMAIN-CONTAINING PROTEIN"/>
    <property type="match status" value="1"/>
</dbReference>
<sequence length="114" mass="13055">MDGEIVSTALMLCLDKVAINHNKEVAEAQHKGFQLLIDEAWKVAMRSQHYLTIRCLDRPSESVWMALYAFGDDRNFLNTTSLTRHVATCLSMRSAFSQLLQRFSQFYRMSSSSS</sequence>
<evidence type="ECO:0000313" key="2">
    <source>
        <dbReference type="Proteomes" id="UP000018958"/>
    </source>
</evidence>